<dbReference type="AlphaFoldDB" id="A0A8B4H989"/>
<dbReference type="EMBL" id="UARK01000023">
    <property type="protein sequence ID" value="SPW30842.1"/>
    <property type="molecule type" value="Genomic_DNA"/>
</dbReference>
<evidence type="ECO:0000259" key="3">
    <source>
        <dbReference type="Pfam" id="PF00188"/>
    </source>
</evidence>
<keyword evidence="2" id="KW-0732">Signal</keyword>
<dbReference type="RefSeq" id="WP_005525582.1">
    <property type="nucleotide sequence ID" value="NZ_CP050134.2"/>
</dbReference>
<evidence type="ECO:0000256" key="1">
    <source>
        <dbReference type="SAM" id="MobiDB-lite"/>
    </source>
</evidence>
<feature type="region of interest" description="Disordered" evidence="1">
    <location>
        <begin position="89"/>
        <end position="194"/>
    </location>
</feature>
<feature type="compositionally biased region" description="Low complexity" evidence="1">
    <location>
        <begin position="89"/>
        <end position="126"/>
    </location>
</feature>
<sequence>MSHHSLPKKWRRSAVTVVLVPSLMCGGHAVITPTASAAPGSSAGSSNVGSTGSAALPGIPDNIIRVLGPALPIVAFLATVFAAATAFSRSGSHTSHISSTSTNPSPSASAEATTSGSQQPTTPSTSVEAPAPAASEHPTVTAEAARPVQTNGTVNQGSKTGSSSPNNRGAGTTGGASTSTAPWKPEAGTEDTSQQIQRLLDAINKPRIAKHLQPVTLDTALSAKQQARADEFLKSGGRVFDDSGSVVIVSGPDPVESYQKTLKEQDYFRQLAERPDVTKVGIGLAGNEDGSWWGGFVHFQSEGEALSTNEQRMTKLVEKLNAARAARGAGALQLAPSFNPEEQQWAQHMKDQNKAYYQGYFRAVGRNRDPLAVVDSWDTPGFREILTGKKYTHVAIGLVQSGNEWFVSARPLTSGQIASDQQRIDTIVRQINAERAKKNLAALTLDAKLSASMQSDAEKFSRTERVEFPMPRRVVFDLTADPTESVATWLGDKDSRDVIMNPKATKVGVALAQNNGLFGVAGIIN</sequence>
<protein>
    <submittedName>
        <fullName evidence="4">Uncharacterized protein, YkwD family</fullName>
    </submittedName>
</protein>
<comment type="caution">
    <text evidence="4">The sequence shown here is derived from an EMBL/GenBank/DDBJ whole genome shotgun (WGS) entry which is preliminary data.</text>
</comment>
<name>A0A8B4H989_9CORY</name>
<gene>
    <name evidence="4" type="ORF">NCTC10254_01951</name>
</gene>
<accession>A0A8B4H989</accession>
<proteinExistence type="predicted"/>
<organism evidence="4 5">
    <name type="scientific">Corynebacterium matruchotii</name>
    <dbReference type="NCBI Taxonomy" id="43768"/>
    <lineage>
        <taxon>Bacteria</taxon>
        <taxon>Bacillati</taxon>
        <taxon>Actinomycetota</taxon>
        <taxon>Actinomycetes</taxon>
        <taxon>Mycobacteriales</taxon>
        <taxon>Corynebacteriaceae</taxon>
        <taxon>Corynebacterium</taxon>
    </lineage>
</organism>
<dbReference type="Proteomes" id="UP000249886">
    <property type="component" value="Unassembled WGS sequence"/>
</dbReference>
<evidence type="ECO:0000313" key="5">
    <source>
        <dbReference type="Proteomes" id="UP000249886"/>
    </source>
</evidence>
<feature type="signal peptide" evidence="2">
    <location>
        <begin position="1"/>
        <end position="37"/>
    </location>
</feature>
<evidence type="ECO:0000313" key="4">
    <source>
        <dbReference type="EMBL" id="SPW30842.1"/>
    </source>
</evidence>
<feature type="compositionally biased region" description="Polar residues" evidence="1">
    <location>
        <begin position="148"/>
        <end position="167"/>
    </location>
</feature>
<dbReference type="Pfam" id="PF00188">
    <property type="entry name" value="CAP"/>
    <property type="match status" value="1"/>
</dbReference>
<evidence type="ECO:0000256" key="2">
    <source>
        <dbReference type="SAM" id="SignalP"/>
    </source>
</evidence>
<feature type="domain" description="SCP" evidence="3">
    <location>
        <begin position="429"/>
        <end position="516"/>
    </location>
</feature>
<reference evidence="4 5" key="1">
    <citation type="submission" date="2018-06" db="EMBL/GenBank/DDBJ databases">
        <authorList>
            <consortium name="Pathogen Informatics"/>
            <person name="Doyle S."/>
        </authorList>
    </citation>
    <scope>NUCLEOTIDE SEQUENCE [LARGE SCALE GENOMIC DNA]</scope>
    <source>
        <strain evidence="4 5">NCTC10254</strain>
    </source>
</reference>
<feature type="chain" id="PRO_5032441954" evidence="2">
    <location>
        <begin position="38"/>
        <end position="525"/>
    </location>
</feature>
<dbReference type="InterPro" id="IPR035940">
    <property type="entry name" value="CAP_sf"/>
</dbReference>
<dbReference type="InterPro" id="IPR014044">
    <property type="entry name" value="CAP_dom"/>
</dbReference>
<dbReference type="SUPFAM" id="SSF55797">
    <property type="entry name" value="PR-1-like"/>
    <property type="match status" value="2"/>
</dbReference>
<dbReference type="GeneID" id="84574154"/>